<accession>A0A6G1HWI2</accession>
<keyword evidence="4 6" id="KW-1133">Transmembrane helix</keyword>
<keyword evidence="3 6" id="KW-0812">Transmembrane</keyword>
<evidence type="ECO:0000256" key="5">
    <source>
        <dbReference type="ARBA" id="ARBA00023136"/>
    </source>
</evidence>
<feature type="transmembrane region" description="Helical" evidence="6">
    <location>
        <begin position="26"/>
        <end position="45"/>
    </location>
</feature>
<dbReference type="PANTHER" id="PTHR45649:SF27">
    <property type="entry name" value="CHOLINE TRANSPORTER (EUROFUNG)"/>
    <property type="match status" value="1"/>
</dbReference>
<evidence type="ECO:0000313" key="7">
    <source>
        <dbReference type="EMBL" id="KAF2400226.1"/>
    </source>
</evidence>
<sequence>MSNVVEVLGGEEVNASGHKDELARQYGIWSLCGLALTIDNAWVALGGSITVSIFNGGPPGILYELLVACIYYGIVATCIAELASAIPSAGGVYHWASVTPGPKYGRALGFFTGALNFFGWMFDLASIMQIAASIAVQLYAVFHPDLEIQAWHVYVAYLLLTVVCSSFCIFYNRLIPKLQDAGLFLVIVGGIITIIVVVSMPEKHASNAFVWTDWDNQTGWSSGVAFLTGVLNGAFTIGTPDAITHMAEELPNPKRELPIAIAAQIILGCLTSFFFAIAILYGINDIDAVLNSNGAFPLAAVYSQATNSKGATFGLLLIIFFSVLICLVGTFLTVSRIWWSLARDNATPFPKFFSRVNHKLSCPIPSFILCTVFCAALGAIPLGSKTAFQDLVGSFIILTSTSYACAIAPHLFTGRKNVPFGPFRLGKWGFPIQAAAVLLIVFFNVMFCFPYAMPTSVSSMNYNSVILAGVLALTTVWWFIHGRTKYPGPKVAAPDEPEDIFQYALSRLFTDDLRNQHGEVSSILSYAPSSPSWPPIQLSLADVRSESDRARFAHYLWNASVLTAEIISGPGRQDREAKT</sequence>
<feature type="transmembrane region" description="Helical" evidence="6">
    <location>
        <begin position="313"/>
        <end position="339"/>
    </location>
</feature>
<dbReference type="AlphaFoldDB" id="A0A6G1HWI2"/>
<dbReference type="Proteomes" id="UP000799640">
    <property type="component" value="Unassembled WGS sequence"/>
</dbReference>
<organism evidence="7 8">
    <name type="scientific">Trichodelitschia bisporula</name>
    <dbReference type="NCBI Taxonomy" id="703511"/>
    <lineage>
        <taxon>Eukaryota</taxon>
        <taxon>Fungi</taxon>
        <taxon>Dikarya</taxon>
        <taxon>Ascomycota</taxon>
        <taxon>Pezizomycotina</taxon>
        <taxon>Dothideomycetes</taxon>
        <taxon>Dothideomycetes incertae sedis</taxon>
        <taxon>Phaeotrichales</taxon>
        <taxon>Phaeotrichaceae</taxon>
        <taxon>Trichodelitschia</taxon>
    </lineage>
</organism>
<dbReference type="EMBL" id="ML996695">
    <property type="protein sequence ID" value="KAF2400226.1"/>
    <property type="molecule type" value="Genomic_DNA"/>
</dbReference>
<feature type="transmembrane region" description="Helical" evidence="6">
    <location>
        <begin position="259"/>
        <end position="283"/>
    </location>
</feature>
<dbReference type="PIRSF" id="PIRSF006060">
    <property type="entry name" value="AA_transporter"/>
    <property type="match status" value="1"/>
</dbReference>
<keyword evidence="2" id="KW-0813">Transport</keyword>
<proteinExistence type="predicted"/>
<feature type="transmembrane region" description="Helical" evidence="6">
    <location>
        <begin position="151"/>
        <end position="171"/>
    </location>
</feature>
<gene>
    <name evidence="7" type="ORF">EJ06DRAFT_537868</name>
</gene>
<keyword evidence="5 6" id="KW-0472">Membrane</keyword>
<dbReference type="Pfam" id="PF13520">
    <property type="entry name" value="AA_permease_2"/>
    <property type="match status" value="1"/>
</dbReference>
<feature type="transmembrane region" description="Helical" evidence="6">
    <location>
        <begin position="432"/>
        <end position="453"/>
    </location>
</feature>
<protein>
    <submittedName>
        <fullName evidence="7">Choline transport protein</fullName>
    </submittedName>
</protein>
<dbReference type="InterPro" id="IPR002293">
    <property type="entry name" value="AA/rel_permease1"/>
</dbReference>
<dbReference type="OrthoDB" id="3900342at2759"/>
<evidence type="ECO:0000256" key="6">
    <source>
        <dbReference type="SAM" id="Phobius"/>
    </source>
</evidence>
<dbReference type="PANTHER" id="PTHR45649">
    <property type="entry name" value="AMINO-ACID PERMEASE BAT1"/>
    <property type="match status" value="1"/>
</dbReference>
<dbReference type="GO" id="GO:0022857">
    <property type="term" value="F:transmembrane transporter activity"/>
    <property type="evidence" value="ECO:0007669"/>
    <property type="project" value="InterPro"/>
</dbReference>
<feature type="transmembrane region" description="Helical" evidence="6">
    <location>
        <begin position="220"/>
        <end position="238"/>
    </location>
</feature>
<evidence type="ECO:0000256" key="2">
    <source>
        <dbReference type="ARBA" id="ARBA00022448"/>
    </source>
</evidence>
<name>A0A6G1HWI2_9PEZI</name>
<feature type="transmembrane region" description="Helical" evidence="6">
    <location>
        <begin position="183"/>
        <end position="200"/>
    </location>
</feature>
<dbReference type="Gene3D" id="1.20.1740.10">
    <property type="entry name" value="Amino acid/polyamine transporter I"/>
    <property type="match status" value="1"/>
</dbReference>
<comment type="subcellular location">
    <subcellularLocation>
        <location evidence="1">Membrane</location>
        <topology evidence="1">Multi-pass membrane protein</topology>
    </subcellularLocation>
</comment>
<keyword evidence="8" id="KW-1185">Reference proteome</keyword>
<feature type="transmembrane region" description="Helical" evidence="6">
    <location>
        <begin position="360"/>
        <end position="380"/>
    </location>
</feature>
<dbReference type="GO" id="GO:0016020">
    <property type="term" value="C:membrane"/>
    <property type="evidence" value="ECO:0007669"/>
    <property type="project" value="UniProtKB-SubCell"/>
</dbReference>
<evidence type="ECO:0000256" key="3">
    <source>
        <dbReference type="ARBA" id="ARBA00022692"/>
    </source>
</evidence>
<feature type="transmembrane region" description="Helical" evidence="6">
    <location>
        <begin position="459"/>
        <end position="480"/>
    </location>
</feature>
<evidence type="ECO:0000256" key="1">
    <source>
        <dbReference type="ARBA" id="ARBA00004141"/>
    </source>
</evidence>
<evidence type="ECO:0000313" key="8">
    <source>
        <dbReference type="Proteomes" id="UP000799640"/>
    </source>
</evidence>
<feature type="transmembrane region" description="Helical" evidence="6">
    <location>
        <begin position="65"/>
        <end position="86"/>
    </location>
</feature>
<feature type="transmembrane region" description="Helical" evidence="6">
    <location>
        <begin position="392"/>
        <end position="412"/>
    </location>
</feature>
<feature type="transmembrane region" description="Helical" evidence="6">
    <location>
        <begin position="107"/>
        <end position="131"/>
    </location>
</feature>
<reference evidence="7" key="1">
    <citation type="journal article" date="2020" name="Stud. Mycol.">
        <title>101 Dothideomycetes genomes: a test case for predicting lifestyles and emergence of pathogens.</title>
        <authorList>
            <person name="Haridas S."/>
            <person name="Albert R."/>
            <person name="Binder M."/>
            <person name="Bloem J."/>
            <person name="Labutti K."/>
            <person name="Salamov A."/>
            <person name="Andreopoulos B."/>
            <person name="Baker S."/>
            <person name="Barry K."/>
            <person name="Bills G."/>
            <person name="Bluhm B."/>
            <person name="Cannon C."/>
            <person name="Castanera R."/>
            <person name="Culley D."/>
            <person name="Daum C."/>
            <person name="Ezra D."/>
            <person name="Gonzalez J."/>
            <person name="Henrissat B."/>
            <person name="Kuo A."/>
            <person name="Liang C."/>
            <person name="Lipzen A."/>
            <person name="Lutzoni F."/>
            <person name="Magnuson J."/>
            <person name="Mondo S."/>
            <person name="Nolan M."/>
            <person name="Ohm R."/>
            <person name="Pangilinan J."/>
            <person name="Park H.-J."/>
            <person name="Ramirez L."/>
            <person name="Alfaro M."/>
            <person name="Sun H."/>
            <person name="Tritt A."/>
            <person name="Yoshinaga Y."/>
            <person name="Zwiers L.-H."/>
            <person name="Turgeon B."/>
            <person name="Goodwin S."/>
            <person name="Spatafora J."/>
            <person name="Crous P."/>
            <person name="Grigoriev I."/>
        </authorList>
    </citation>
    <scope>NUCLEOTIDE SEQUENCE</scope>
    <source>
        <strain evidence="7">CBS 262.69</strain>
    </source>
</reference>
<evidence type="ECO:0000256" key="4">
    <source>
        <dbReference type="ARBA" id="ARBA00022989"/>
    </source>
</evidence>